<evidence type="ECO:0000313" key="3">
    <source>
        <dbReference type="Proteomes" id="UP000789570"/>
    </source>
</evidence>
<reference evidence="2" key="1">
    <citation type="submission" date="2021-06" db="EMBL/GenBank/DDBJ databases">
        <authorList>
            <person name="Kallberg Y."/>
            <person name="Tangrot J."/>
            <person name="Rosling A."/>
        </authorList>
    </citation>
    <scope>NUCLEOTIDE SEQUENCE</scope>
    <source>
        <strain evidence="2">UK204</strain>
    </source>
</reference>
<organism evidence="2 3">
    <name type="scientific">Funneliformis caledonium</name>
    <dbReference type="NCBI Taxonomy" id="1117310"/>
    <lineage>
        <taxon>Eukaryota</taxon>
        <taxon>Fungi</taxon>
        <taxon>Fungi incertae sedis</taxon>
        <taxon>Mucoromycota</taxon>
        <taxon>Glomeromycotina</taxon>
        <taxon>Glomeromycetes</taxon>
        <taxon>Glomerales</taxon>
        <taxon>Glomeraceae</taxon>
        <taxon>Funneliformis</taxon>
    </lineage>
</organism>
<proteinExistence type="predicted"/>
<dbReference type="Proteomes" id="UP000789570">
    <property type="component" value="Unassembled WGS sequence"/>
</dbReference>
<name>A0A9N9J318_9GLOM</name>
<dbReference type="AlphaFoldDB" id="A0A9N9J318"/>
<protein>
    <submittedName>
        <fullName evidence="2">11465_t:CDS:1</fullName>
    </submittedName>
</protein>
<feature type="non-terminal residue" evidence="2">
    <location>
        <position position="1"/>
    </location>
</feature>
<evidence type="ECO:0000313" key="2">
    <source>
        <dbReference type="EMBL" id="CAG8762744.1"/>
    </source>
</evidence>
<feature type="region of interest" description="Disordered" evidence="1">
    <location>
        <begin position="18"/>
        <end position="43"/>
    </location>
</feature>
<dbReference type="EMBL" id="CAJVPQ010023436">
    <property type="protein sequence ID" value="CAG8762744.1"/>
    <property type="molecule type" value="Genomic_DNA"/>
</dbReference>
<accession>A0A9N9J318</accession>
<evidence type="ECO:0000256" key="1">
    <source>
        <dbReference type="SAM" id="MobiDB-lite"/>
    </source>
</evidence>
<gene>
    <name evidence="2" type="ORF">FCALED_LOCUS17033</name>
</gene>
<comment type="caution">
    <text evidence="2">The sequence shown here is derived from an EMBL/GenBank/DDBJ whole genome shotgun (WGS) entry which is preliminary data.</text>
</comment>
<feature type="non-terminal residue" evidence="2">
    <location>
        <position position="76"/>
    </location>
</feature>
<sequence length="76" mass="8097">PIPIVLPVETSSMEIDPLKESSSNNLDKKKGPVVITSTSTSETTAPKLTVSIDESFDTSENILNTSTIGFDVLSTQ</sequence>
<keyword evidence="3" id="KW-1185">Reference proteome</keyword>